<name>A0A356LGQ9_9BURK</name>
<organism evidence="2 3">
    <name type="scientific">Advenella kashmirensis</name>
    <dbReference type="NCBI Taxonomy" id="310575"/>
    <lineage>
        <taxon>Bacteria</taxon>
        <taxon>Pseudomonadati</taxon>
        <taxon>Pseudomonadota</taxon>
        <taxon>Betaproteobacteria</taxon>
        <taxon>Burkholderiales</taxon>
        <taxon>Alcaligenaceae</taxon>
    </lineage>
</organism>
<evidence type="ECO:0000313" key="3">
    <source>
        <dbReference type="Proteomes" id="UP000264036"/>
    </source>
</evidence>
<dbReference type="AlphaFoldDB" id="A0A356LGQ9"/>
<accession>A0A356LGQ9</accession>
<feature type="domain" description="PPC" evidence="1">
    <location>
        <begin position="27"/>
        <end position="175"/>
    </location>
</feature>
<dbReference type="PROSITE" id="PS51742">
    <property type="entry name" value="PPC"/>
    <property type="match status" value="1"/>
</dbReference>
<proteinExistence type="predicted"/>
<sequence length="195" mass="21266">MGKLSKKTCDAWCRMMQRLNSRVLSLARQGQSNWVLDVPEGASLWEWVSAAFAQYDIQSAHLDLMGGHLRSAIFYTGYPDPAGKRIAQYGAPNHTGHATLISAMGIYGKDRDDKPLLHCHGCLVTGNGQTQGGHLDTQQCIVGQTGIRIYVTATSEIEFVARLDATSGMYVFHPQLAEHIGGIADRAVVSAAHER</sequence>
<dbReference type="Gene3D" id="3.30.1330.80">
    <property type="entry name" value="Hypothetical protein, similar to alpha- acetolactate decarboxylase, domain 2"/>
    <property type="match status" value="1"/>
</dbReference>
<dbReference type="SUPFAM" id="SSF117856">
    <property type="entry name" value="AF0104/ALDC/Ptd012-like"/>
    <property type="match status" value="1"/>
</dbReference>
<evidence type="ECO:0000313" key="2">
    <source>
        <dbReference type="EMBL" id="HBP30092.1"/>
    </source>
</evidence>
<dbReference type="Pfam" id="PF03479">
    <property type="entry name" value="PCC"/>
    <property type="match status" value="1"/>
</dbReference>
<reference evidence="2 3" key="1">
    <citation type="journal article" date="2018" name="Nat. Biotechnol.">
        <title>A standardized bacterial taxonomy based on genome phylogeny substantially revises the tree of life.</title>
        <authorList>
            <person name="Parks D.H."/>
            <person name="Chuvochina M."/>
            <person name="Waite D.W."/>
            <person name="Rinke C."/>
            <person name="Skarshewski A."/>
            <person name="Chaumeil P.A."/>
            <person name="Hugenholtz P."/>
        </authorList>
    </citation>
    <scope>NUCLEOTIDE SEQUENCE [LARGE SCALE GENOMIC DNA]</scope>
    <source>
        <strain evidence="2">UBA10707</strain>
    </source>
</reference>
<dbReference type="Proteomes" id="UP000264036">
    <property type="component" value="Unassembled WGS sequence"/>
</dbReference>
<dbReference type="InterPro" id="IPR005175">
    <property type="entry name" value="PPC_dom"/>
</dbReference>
<comment type="caution">
    <text evidence="2">The sequence shown here is derived from an EMBL/GenBank/DDBJ whole genome shotgun (WGS) entry which is preliminary data.</text>
</comment>
<evidence type="ECO:0000259" key="1">
    <source>
        <dbReference type="PROSITE" id="PS51742"/>
    </source>
</evidence>
<protein>
    <recommendedName>
        <fullName evidence="1">PPC domain-containing protein</fullName>
    </recommendedName>
</protein>
<dbReference type="EMBL" id="DOEK01000029">
    <property type="protein sequence ID" value="HBP30092.1"/>
    <property type="molecule type" value="Genomic_DNA"/>
</dbReference>
<gene>
    <name evidence="2" type="ORF">DD666_11825</name>
</gene>